<dbReference type="GO" id="GO:0008009">
    <property type="term" value="F:chemokine activity"/>
    <property type="evidence" value="ECO:0007669"/>
    <property type="project" value="InterPro"/>
</dbReference>
<evidence type="ECO:0000256" key="1">
    <source>
        <dbReference type="ARBA" id="ARBA00022514"/>
    </source>
</evidence>
<dbReference type="EMBL" id="VCEA01000003">
    <property type="protein sequence ID" value="KAB0345241.1"/>
    <property type="molecule type" value="Genomic_DNA"/>
</dbReference>
<dbReference type="InterPro" id="IPR001811">
    <property type="entry name" value="Chemokine_IL8-like_dom"/>
</dbReference>
<comment type="caution">
    <text evidence="4">The sequence shown here is derived from an EMBL/GenBank/DDBJ whole genome shotgun (WGS) entry which is preliminary data.</text>
</comment>
<dbReference type="SUPFAM" id="SSF54117">
    <property type="entry name" value="Interleukin 8-like chemokines"/>
    <property type="match status" value="1"/>
</dbReference>
<keyword evidence="2" id="KW-0732">Signal</keyword>
<dbReference type="Proteomes" id="UP000326458">
    <property type="component" value="Unassembled WGS sequence"/>
</dbReference>
<organism evidence="4 5">
    <name type="scientific">Muntiacus muntjak</name>
    <name type="common">Barking deer</name>
    <name type="synonym">Indian muntjac</name>
    <dbReference type="NCBI Taxonomy" id="9888"/>
    <lineage>
        <taxon>Eukaryota</taxon>
        <taxon>Metazoa</taxon>
        <taxon>Chordata</taxon>
        <taxon>Craniata</taxon>
        <taxon>Vertebrata</taxon>
        <taxon>Euteleostomi</taxon>
        <taxon>Mammalia</taxon>
        <taxon>Eutheria</taxon>
        <taxon>Laurasiatheria</taxon>
        <taxon>Artiodactyla</taxon>
        <taxon>Ruminantia</taxon>
        <taxon>Pecora</taxon>
        <taxon>Cervidae</taxon>
        <taxon>Muntiacinae</taxon>
        <taxon>Muntiacus</taxon>
    </lineage>
</organism>
<evidence type="ECO:0000313" key="4">
    <source>
        <dbReference type="EMBL" id="KAB0345241.1"/>
    </source>
</evidence>
<evidence type="ECO:0000313" key="5">
    <source>
        <dbReference type="Proteomes" id="UP000326458"/>
    </source>
</evidence>
<dbReference type="AlphaFoldDB" id="A0A5N3VA87"/>
<keyword evidence="1" id="KW-0202">Cytokine</keyword>
<reference evidence="4 5" key="1">
    <citation type="submission" date="2019-06" db="EMBL/GenBank/DDBJ databases">
        <title>Discovery of a novel chromosome fission-fusion reversal in muntjac.</title>
        <authorList>
            <person name="Mudd A.B."/>
            <person name="Bredeson J.V."/>
            <person name="Baum R."/>
            <person name="Hockemeyer D."/>
            <person name="Rokhsar D.S."/>
        </authorList>
    </citation>
    <scope>NUCLEOTIDE SEQUENCE [LARGE SCALE GENOMIC DNA]</scope>
    <source>
        <strain evidence="4">UTSW_UCB_Mm</strain>
        <tissue evidence="4">Fibroblast cell line</tissue>
    </source>
</reference>
<dbReference type="Gene3D" id="2.40.50.40">
    <property type="match status" value="1"/>
</dbReference>
<feature type="chain" id="PRO_5024366460" description="Chemokine interleukin-8-like domain-containing protein" evidence="2">
    <location>
        <begin position="16"/>
        <end position="115"/>
    </location>
</feature>
<dbReference type="GO" id="GO:0006955">
    <property type="term" value="P:immune response"/>
    <property type="evidence" value="ECO:0007669"/>
    <property type="project" value="InterPro"/>
</dbReference>
<evidence type="ECO:0000256" key="2">
    <source>
        <dbReference type="SAM" id="SignalP"/>
    </source>
</evidence>
<proteinExistence type="predicted"/>
<protein>
    <recommendedName>
        <fullName evidence="3">Chemokine interleukin-8-like domain-containing protein</fullName>
    </recommendedName>
</protein>
<dbReference type="InterPro" id="IPR036048">
    <property type="entry name" value="Interleukin_8-like_sf"/>
</dbReference>
<name>A0A5N3VA87_MUNMU</name>
<keyword evidence="5" id="KW-1185">Reference proteome</keyword>
<evidence type="ECO:0000259" key="3">
    <source>
        <dbReference type="Pfam" id="PF00048"/>
    </source>
</evidence>
<feature type="domain" description="Chemokine interleukin-8-like" evidence="3">
    <location>
        <begin position="21"/>
        <end position="73"/>
    </location>
</feature>
<dbReference type="Pfam" id="PF00048">
    <property type="entry name" value="IL8"/>
    <property type="match status" value="1"/>
</dbReference>
<sequence length="115" mass="13297">MPLCLLLIFSSVLETNNINLKCKCFQETFNYLPIHRIEKLQIFPRGHGCPNTEIIFISIPSNSNCQQKQTICSPEVKEQEKKYPHQSLVRMSCITFTVHIISTIITSTPLQIIRY</sequence>
<feature type="signal peptide" evidence="2">
    <location>
        <begin position="1"/>
        <end position="15"/>
    </location>
</feature>
<accession>A0A5N3VA87</accession>
<gene>
    <name evidence="4" type="ORF">FD754_022167</name>
</gene>
<dbReference type="GO" id="GO:0005615">
    <property type="term" value="C:extracellular space"/>
    <property type="evidence" value="ECO:0007669"/>
    <property type="project" value="UniProtKB-KW"/>
</dbReference>